<organism evidence="1 2">
    <name type="scientific">Exidia glandulosa HHB12029</name>
    <dbReference type="NCBI Taxonomy" id="1314781"/>
    <lineage>
        <taxon>Eukaryota</taxon>
        <taxon>Fungi</taxon>
        <taxon>Dikarya</taxon>
        <taxon>Basidiomycota</taxon>
        <taxon>Agaricomycotina</taxon>
        <taxon>Agaricomycetes</taxon>
        <taxon>Auriculariales</taxon>
        <taxon>Exidiaceae</taxon>
        <taxon>Exidia</taxon>
    </lineage>
</organism>
<reference evidence="1 2" key="1">
    <citation type="journal article" date="2016" name="Mol. Biol. Evol.">
        <title>Comparative Genomics of Early-Diverging Mushroom-Forming Fungi Provides Insights into the Origins of Lignocellulose Decay Capabilities.</title>
        <authorList>
            <person name="Nagy L.G."/>
            <person name="Riley R."/>
            <person name="Tritt A."/>
            <person name="Adam C."/>
            <person name="Daum C."/>
            <person name="Floudas D."/>
            <person name="Sun H."/>
            <person name="Yadav J.S."/>
            <person name="Pangilinan J."/>
            <person name="Larsson K.H."/>
            <person name="Matsuura K."/>
            <person name="Barry K."/>
            <person name="Labutti K."/>
            <person name="Kuo R."/>
            <person name="Ohm R.A."/>
            <person name="Bhattacharya S.S."/>
            <person name="Shirouzu T."/>
            <person name="Yoshinaga Y."/>
            <person name="Martin F.M."/>
            <person name="Grigoriev I.V."/>
            <person name="Hibbett D.S."/>
        </authorList>
    </citation>
    <scope>NUCLEOTIDE SEQUENCE [LARGE SCALE GENOMIC DNA]</scope>
    <source>
        <strain evidence="1 2">HHB12029</strain>
    </source>
</reference>
<evidence type="ECO:0008006" key="3">
    <source>
        <dbReference type="Google" id="ProtNLM"/>
    </source>
</evidence>
<dbReference type="SUPFAM" id="SSF52047">
    <property type="entry name" value="RNI-like"/>
    <property type="match status" value="1"/>
</dbReference>
<name>A0A165EYM0_EXIGL</name>
<dbReference type="AlphaFoldDB" id="A0A165EYM0"/>
<accession>A0A165EYM0</accession>
<gene>
    <name evidence="1" type="ORF">EXIGLDRAFT_723088</name>
</gene>
<dbReference type="Gene3D" id="3.80.10.10">
    <property type="entry name" value="Ribonuclease Inhibitor"/>
    <property type="match status" value="1"/>
</dbReference>
<sequence>MSLSTLNLDVLKCICDAVCDMQKADVGDAAGLLKAFSLTDKRIRRASVPNLYRSVTIQSKTTRECTELMSAIGAAAHLSEHIRSFALDVELSTPALDLFWDTGDQTHIKEMEDTPGFALAFVQILAKMPALRHLALNSHTCLVEPIATDLAPHLSRAVSLPDVKSLSTTLYFCLWKSFPSVTTLSLEVGQMTSDEAQLWGTALRSLKNVTLRCSYGWRVVRPLVSHMQHIVELTLAPRIDLETDLALFSPLRSLVVLNLPGLALLNAGFDPPWCGTEDPNTTPEERERELQMLKQQADSARMEAKRLAQNTFPRLRTLRIGHDGVYDLAA</sequence>
<keyword evidence="2" id="KW-1185">Reference proteome</keyword>
<proteinExistence type="predicted"/>
<dbReference type="InterPro" id="IPR032675">
    <property type="entry name" value="LRR_dom_sf"/>
</dbReference>
<dbReference type="InParanoid" id="A0A165EYM0"/>
<dbReference type="EMBL" id="KV426110">
    <property type="protein sequence ID" value="KZV87985.1"/>
    <property type="molecule type" value="Genomic_DNA"/>
</dbReference>
<evidence type="ECO:0000313" key="2">
    <source>
        <dbReference type="Proteomes" id="UP000077266"/>
    </source>
</evidence>
<evidence type="ECO:0000313" key="1">
    <source>
        <dbReference type="EMBL" id="KZV87985.1"/>
    </source>
</evidence>
<dbReference type="OrthoDB" id="2848819at2759"/>
<protein>
    <recommendedName>
        <fullName evidence="3">F-box domain-containing protein</fullName>
    </recommendedName>
</protein>
<dbReference type="Proteomes" id="UP000077266">
    <property type="component" value="Unassembled WGS sequence"/>
</dbReference>